<dbReference type="Gene3D" id="2.30.30.40">
    <property type="entry name" value="SH3 Domains"/>
    <property type="match status" value="1"/>
</dbReference>
<feature type="chain" id="PRO_5044426219" evidence="1">
    <location>
        <begin position="21"/>
        <end position="346"/>
    </location>
</feature>
<feature type="domain" description="SH3b" evidence="2">
    <location>
        <begin position="33"/>
        <end position="94"/>
    </location>
</feature>
<evidence type="ECO:0000313" key="3">
    <source>
        <dbReference type="EMBL" id="TGL86986.1"/>
    </source>
</evidence>
<dbReference type="EMBL" id="RQGM01000020">
    <property type="protein sequence ID" value="TGL86986.1"/>
    <property type="molecule type" value="Genomic_DNA"/>
</dbReference>
<protein>
    <submittedName>
        <fullName evidence="3">SH3 domain-containing protein</fullName>
    </submittedName>
</protein>
<evidence type="ECO:0000256" key="1">
    <source>
        <dbReference type="SAM" id="SignalP"/>
    </source>
</evidence>
<name>A0A6N4R1S3_9LEPT</name>
<evidence type="ECO:0000259" key="2">
    <source>
        <dbReference type="Pfam" id="PF08239"/>
    </source>
</evidence>
<comment type="caution">
    <text evidence="3">The sequence shown here is derived from an EMBL/GenBank/DDBJ whole genome shotgun (WGS) entry which is preliminary data.</text>
</comment>
<reference evidence="3 4" key="1">
    <citation type="journal article" date="2019" name="PLoS Negl. Trop. Dis.">
        <title>Revisiting the worldwide diversity of Leptospira species in the environment.</title>
        <authorList>
            <person name="Vincent A.T."/>
            <person name="Schiettekatte O."/>
            <person name="Bourhy P."/>
            <person name="Veyrier F.J."/>
            <person name="Picardeau M."/>
        </authorList>
    </citation>
    <scope>NUCLEOTIDE SEQUENCE [LARGE SCALE GENOMIC DNA]</scope>
    <source>
        <strain evidence="3 4">201702445</strain>
    </source>
</reference>
<feature type="signal peptide" evidence="1">
    <location>
        <begin position="1"/>
        <end position="20"/>
    </location>
</feature>
<evidence type="ECO:0000313" key="4">
    <source>
        <dbReference type="Proteomes" id="UP000297613"/>
    </source>
</evidence>
<dbReference type="InterPro" id="IPR003646">
    <property type="entry name" value="SH3-like_bac-type"/>
</dbReference>
<gene>
    <name evidence="3" type="ORF">EHQ83_05345</name>
</gene>
<dbReference type="RefSeq" id="WP_135571371.1">
    <property type="nucleotide sequence ID" value="NZ_RQGK01000016.1"/>
</dbReference>
<dbReference type="Pfam" id="PF08239">
    <property type="entry name" value="SH3_3"/>
    <property type="match status" value="1"/>
</dbReference>
<keyword evidence="1" id="KW-0732">Signal</keyword>
<accession>A0A6N4R1S3</accession>
<dbReference type="Proteomes" id="UP000297613">
    <property type="component" value="Unassembled WGS sequence"/>
</dbReference>
<sequence>MKPFLFFFLLLFFAWNVLLAQPNNGYAKVAADGGLYLREEANQKARALHLLPKGIVLKIASASDKTEVIGGKKGRWTEVELFGTRGWVFDAYLERVSGKDSLADYLKYLEGLKPGEFSSLKNAEKKFLTTFTTGSAEAENAFRIYTKFVNFQSGTLSDRLQQQLQTDYGKYDSELALKLKAHGLTVEYCEGDGALVEYYDHYWKLLKDYDFPFKEYVRLMNTVGYLYACDGGIGISWEEMRDRIAKMETFLKEQKSAPERMEVEALLKGYAYSYANGMDNTPVCECKDEICSLASEPQKSYKNFLGKNKTSAYFSFIEKLSGMYSKSRNRCTEEIQKYRTSFFEGK</sequence>
<organism evidence="3 4">
    <name type="scientific">Leptospira yasudae</name>
    <dbReference type="NCBI Taxonomy" id="2202201"/>
    <lineage>
        <taxon>Bacteria</taxon>
        <taxon>Pseudomonadati</taxon>
        <taxon>Spirochaetota</taxon>
        <taxon>Spirochaetia</taxon>
        <taxon>Leptospirales</taxon>
        <taxon>Leptospiraceae</taxon>
        <taxon>Leptospira</taxon>
    </lineage>
</organism>
<proteinExistence type="predicted"/>
<dbReference type="AlphaFoldDB" id="A0A6N4R1S3"/>